<comment type="similarity">
    <text evidence="2">Belongs to the SURF6 family.</text>
</comment>
<evidence type="ECO:0000313" key="8">
    <source>
        <dbReference type="Proteomes" id="UP001063166"/>
    </source>
</evidence>
<feature type="compositionally biased region" description="Polar residues" evidence="4">
    <location>
        <begin position="268"/>
        <end position="277"/>
    </location>
</feature>
<keyword evidence="3" id="KW-0539">Nucleus</keyword>
<evidence type="ECO:0000256" key="2">
    <source>
        <dbReference type="ARBA" id="ARBA00005904"/>
    </source>
</evidence>
<dbReference type="InterPro" id="IPR007019">
    <property type="entry name" value="SURF6"/>
</dbReference>
<feature type="compositionally biased region" description="Acidic residues" evidence="4">
    <location>
        <begin position="104"/>
        <end position="113"/>
    </location>
</feature>
<dbReference type="PANTHER" id="PTHR14369">
    <property type="entry name" value="SURFEIT LOCUS PROTEIN 6"/>
    <property type="match status" value="1"/>
</dbReference>
<feature type="domain" description="Ribosomal RNA-processing protein 14 N-terminal" evidence="6">
    <location>
        <begin position="11"/>
        <end position="73"/>
    </location>
</feature>
<feature type="domain" description="Ribosomal RNA-processing protein 14/surfeit locus protein 6 C-terminal" evidence="5">
    <location>
        <begin position="169"/>
        <end position="375"/>
    </location>
</feature>
<evidence type="ECO:0000259" key="5">
    <source>
        <dbReference type="Pfam" id="PF04935"/>
    </source>
</evidence>
<comment type="subcellular location">
    <subcellularLocation>
        <location evidence="1">Nucleus</location>
    </subcellularLocation>
</comment>
<feature type="compositionally biased region" description="Basic and acidic residues" evidence="4">
    <location>
        <begin position="165"/>
        <end position="220"/>
    </location>
</feature>
<organism evidence="7 8">
    <name type="scientific">Lyophyllum shimeji</name>
    <name type="common">Hon-shimeji</name>
    <name type="synonym">Tricholoma shimeji</name>
    <dbReference type="NCBI Taxonomy" id="47721"/>
    <lineage>
        <taxon>Eukaryota</taxon>
        <taxon>Fungi</taxon>
        <taxon>Dikarya</taxon>
        <taxon>Basidiomycota</taxon>
        <taxon>Agaricomycotina</taxon>
        <taxon>Agaricomycetes</taxon>
        <taxon>Agaricomycetidae</taxon>
        <taxon>Agaricales</taxon>
        <taxon>Tricholomatineae</taxon>
        <taxon>Lyophyllaceae</taxon>
        <taxon>Lyophyllum</taxon>
    </lineage>
</organism>
<feature type="compositionally biased region" description="Basic and acidic residues" evidence="4">
    <location>
        <begin position="57"/>
        <end position="71"/>
    </location>
</feature>
<feature type="compositionally biased region" description="Basic and acidic residues" evidence="4">
    <location>
        <begin position="280"/>
        <end position="322"/>
    </location>
</feature>
<dbReference type="Proteomes" id="UP001063166">
    <property type="component" value="Unassembled WGS sequence"/>
</dbReference>
<feature type="compositionally biased region" description="Basic and acidic residues" evidence="4">
    <location>
        <begin position="329"/>
        <end position="346"/>
    </location>
</feature>
<reference evidence="7" key="1">
    <citation type="submission" date="2022-07" db="EMBL/GenBank/DDBJ databases">
        <title>The genome of Lyophyllum shimeji provides insight into the initial evolution of ectomycorrhizal fungal genome.</title>
        <authorList>
            <person name="Kobayashi Y."/>
            <person name="Shibata T."/>
            <person name="Hirakawa H."/>
            <person name="Shigenobu S."/>
            <person name="Nishiyama T."/>
            <person name="Yamada A."/>
            <person name="Hasebe M."/>
            <person name="Kawaguchi M."/>
        </authorList>
    </citation>
    <scope>NUCLEOTIDE SEQUENCE</scope>
    <source>
        <strain evidence="7">AT787</strain>
    </source>
</reference>
<dbReference type="InterPro" id="IPR029190">
    <property type="entry name" value="Rrp14/SURF6_C"/>
</dbReference>
<accession>A0A9P3PTB4</accession>
<dbReference type="Pfam" id="PF04935">
    <property type="entry name" value="SURF6"/>
    <property type="match status" value="1"/>
</dbReference>
<name>A0A9P3PTB4_LYOSH</name>
<feature type="compositionally biased region" description="Polar residues" evidence="4">
    <location>
        <begin position="83"/>
        <end position="92"/>
    </location>
</feature>
<feature type="compositionally biased region" description="Basic and acidic residues" evidence="4">
    <location>
        <begin position="384"/>
        <end position="395"/>
    </location>
</feature>
<feature type="region of interest" description="Disordered" evidence="4">
    <location>
        <begin position="152"/>
        <end position="406"/>
    </location>
</feature>
<evidence type="ECO:0000259" key="6">
    <source>
        <dbReference type="Pfam" id="PF15459"/>
    </source>
</evidence>
<evidence type="ECO:0000256" key="4">
    <source>
        <dbReference type="SAM" id="MobiDB-lite"/>
    </source>
</evidence>
<evidence type="ECO:0000256" key="1">
    <source>
        <dbReference type="ARBA" id="ARBA00004123"/>
    </source>
</evidence>
<dbReference type="OrthoDB" id="444809at2759"/>
<proteinExistence type="inferred from homology"/>
<feature type="compositionally biased region" description="Basic residues" evidence="4">
    <location>
        <begin position="396"/>
        <end position="406"/>
    </location>
</feature>
<feature type="compositionally biased region" description="Polar residues" evidence="4">
    <location>
        <begin position="222"/>
        <end position="249"/>
    </location>
</feature>
<dbReference type="Pfam" id="PF15459">
    <property type="entry name" value="RRP14"/>
    <property type="match status" value="1"/>
</dbReference>
<dbReference type="AlphaFoldDB" id="A0A9P3PTB4"/>
<dbReference type="GO" id="GO:0003677">
    <property type="term" value="F:DNA binding"/>
    <property type="evidence" value="ECO:0007669"/>
    <property type="project" value="TreeGrafter"/>
</dbReference>
<dbReference type="GO" id="GO:0042273">
    <property type="term" value="P:ribosomal large subunit biogenesis"/>
    <property type="evidence" value="ECO:0007669"/>
    <property type="project" value="TreeGrafter"/>
</dbReference>
<comment type="caution">
    <text evidence="7">The sequence shown here is derived from an EMBL/GenBank/DDBJ whole genome shotgun (WGS) entry which is preliminary data.</text>
</comment>
<dbReference type="InterPro" id="IPR029188">
    <property type="entry name" value="Rrp14_N"/>
</dbReference>
<keyword evidence="8" id="KW-1185">Reference proteome</keyword>
<dbReference type="GO" id="GO:0003723">
    <property type="term" value="F:RNA binding"/>
    <property type="evidence" value="ECO:0007669"/>
    <property type="project" value="TreeGrafter"/>
</dbReference>
<evidence type="ECO:0000313" key="7">
    <source>
        <dbReference type="EMBL" id="GLB41144.1"/>
    </source>
</evidence>
<dbReference type="EMBL" id="BRPK01000009">
    <property type="protein sequence ID" value="GLB41144.1"/>
    <property type="molecule type" value="Genomic_DNA"/>
</dbReference>
<feature type="compositionally biased region" description="Basic and acidic residues" evidence="4">
    <location>
        <begin position="365"/>
        <end position="374"/>
    </location>
</feature>
<sequence length="406" mass="45822">MPTPAATLRASLQKHNDTFESLLELIPAKYYIVQDHTEEQASKYQKHSKKQNAPKQAIKEASRKAKREKLDPANNKSIVDLQNEASLAQNAQRKGKRKATSAPSEDEDSDSDQMDMAVDVDLSDENEEIVPMPVSEGISSLREKLHAKMAQLRRWGGGGAPAESGGRDELLEERRRQRAAMRERRRKETKEKIRREQEMKAQKAGKESGKEKREAREKGHQTKTQLLVPDSTSRQPQDGPQSSLTTVAFSSLAGDPASKKAQHLKKATLSNPQQALEQLSARKEKLASLPAEKRKEIEEREKWEKAGARMEGVKVHDDEARLKKAVKRKEKEKGKRKKEWDERKEQVAASMAAKQKKRADNIAMRNERRAEKRKGVGKKAKARPGFEGKSYEKRKAVAKGKSSKGK</sequence>
<evidence type="ECO:0000256" key="3">
    <source>
        <dbReference type="ARBA" id="ARBA00023242"/>
    </source>
</evidence>
<gene>
    <name evidence="7" type="ORF">LshimejAT787_0903590</name>
</gene>
<dbReference type="GO" id="GO:0042274">
    <property type="term" value="P:ribosomal small subunit biogenesis"/>
    <property type="evidence" value="ECO:0007669"/>
    <property type="project" value="TreeGrafter"/>
</dbReference>
<feature type="region of interest" description="Disordered" evidence="4">
    <location>
        <begin position="38"/>
        <end position="137"/>
    </location>
</feature>
<protein>
    <submittedName>
        <fullName evidence="7">60S ribosome biogenesis protein Rrp14</fullName>
    </submittedName>
</protein>
<dbReference type="GO" id="GO:0005730">
    <property type="term" value="C:nucleolus"/>
    <property type="evidence" value="ECO:0007669"/>
    <property type="project" value="TreeGrafter"/>
</dbReference>
<dbReference type="PANTHER" id="PTHR14369:SF0">
    <property type="entry name" value="SURFEIT LOCUS PROTEIN 6"/>
    <property type="match status" value="1"/>
</dbReference>